<dbReference type="RefSeq" id="WP_232106641.1">
    <property type="nucleotide sequence ID" value="NZ_CP036266.1"/>
</dbReference>
<keyword evidence="3" id="KW-0378">Hydrolase</keyword>
<feature type="domain" description="Amidohydrolase-related" evidence="2">
    <location>
        <begin position="74"/>
        <end position="271"/>
    </location>
</feature>
<dbReference type="GO" id="GO:0016831">
    <property type="term" value="F:carboxy-lyase activity"/>
    <property type="evidence" value="ECO:0007669"/>
    <property type="project" value="InterPro"/>
</dbReference>
<dbReference type="PANTHER" id="PTHR21240:SF28">
    <property type="entry name" value="ISO-OROTATE DECARBOXYLASE (EUROFUNG)"/>
    <property type="match status" value="1"/>
</dbReference>
<dbReference type="InterPro" id="IPR006680">
    <property type="entry name" value="Amidohydro-rel"/>
</dbReference>
<dbReference type="Pfam" id="PF04909">
    <property type="entry name" value="Amidohydro_2"/>
    <property type="match status" value="1"/>
</dbReference>
<evidence type="ECO:0000313" key="4">
    <source>
        <dbReference type="Proteomes" id="UP000320421"/>
    </source>
</evidence>
<sequence>MPTHPKSHGNWLLLPKLKNESNTMIWDLHCHLSGVDGKTVDERIAQLMVYADRMGVERLVFFMGWPFLIDPTPKQFREQNDQVMQAISHWHDRAFGFVYLNAKYVDESLEELDRCVKNGPMIGVKLWVAARCNDPAIDPIIKRAGELKALIYQHTWFKTGGNLTGESTPSDLALMAARHPEIPIIAGHTGGDWELGLRAIQNSPNLYAGIGGSDPTAGMTEMAVRTLGAERVLYGSDIGGRSFSSQLAKVQGADIPEVSKRLILGGNLKRLLTPILNEKGIKV</sequence>
<dbReference type="InterPro" id="IPR032466">
    <property type="entry name" value="Metal_Hydrolase"/>
</dbReference>
<keyword evidence="1" id="KW-0456">Lyase</keyword>
<dbReference type="EMBL" id="CP036266">
    <property type="protein sequence ID" value="QDT22758.1"/>
    <property type="molecule type" value="Genomic_DNA"/>
</dbReference>
<dbReference type="Proteomes" id="UP000320421">
    <property type="component" value="Chromosome"/>
</dbReference>
<proteinExistence type="predicted"/>
<dbReference type="PANTHER" id="PTHR21240">
    <property type="entry name" value="2-AMINO-3-CARBOXYLMUCONATE-6-SEMIALDEHYDE DECARBOXYLASE"/>
    <property type="match status" value="1"/>
</dbReference>
<name>A0A517PTS3_9PLAN</name>
<evidence type="ECO:0000259" key="2">
    <source>
        <dbReference type="Pfam" id="PF04909"/>
    </source>
</evidence>
<dbReference type="GO" id="GO:0019748">
    <property type="term" value="P:secondary metabolic process"/>
    <property type="evidence" value="ECO:0007669"/>
    <property type="project" value="TreeGrafter"/>
</dbReference>
<evidence type="ECO:0000256" key="1">
    <source>
        <dbReference type="ARBA" id="ARBA00023239"/>
    </source>
</evidence>
<organism evidence="3 4">
    <name type="scientific">Gimesia chilikensis</name>
    <dbReference type="NCBI Taxonomy" id="2605989"/>
    <lineage>
        <taxon>Bacteria</taxon>
        <taxon>Pseudomonadati</taxon>
        <taxon>Planctomycetota</taxon>
        <taxon>Planctomycetia</taxon>
        <taxon>Planctomycetales</taxon>
        <taxon>Planctomycetaceae</taxon>
        <taxon>Gimesia</taxon>
    </lineage>
</organism>
<reference evidence="3 4" key="1">
    <citation type="submission" date="2019-02" db="EMBL/GenBank/DDBJ databases">
        <title>Deep-cultivation of Planctomycetes and their phenomic and genomic characterization uncovers novel biology.</title>
        <authorList>
            <person name="Wiegand S."/>
            <person name="Jogler M."/>
            <person name="Boedeker C."/>
            <person name="Pinto D."/>
            <person name="Vollmers J."/>
            <person name="Rivas-Marin E."/>
            <person name="Kohn T."/>
            <person name="Peeters S.H."/>
            <person name="Heuer A."/>
            <person name="Rast P."/>
            <person name="Oberbeckmann S."/>
            <person name="Bunk B."/>
            <person name="Jeske O."/>
            <person name="Meyerdierks A."/>
            <person name="Storesund J.E."/>
            <person name="Kallscheuer N."/>
            <person name="Luecker S."/>
            <person name="Lage O.M."/>
            <person name="Pohl T."/>
            <person name="Merkel B.J."/>
            <person name="Hornburger P."/>
            <person name="Mueller R.-W."/>
            <person name="Bruemmer F."/>
            <person name="Labrenz M."/>
            <person name="Spormann A.M."/>
            <person name="Op den Camp H."/>
            <person name="Overmann J."/>
            <person name="Amann R."/>
            <person name="Jetten M.S.M."/>
            <person name="Mascher T."/>
            <person name="Medema M.H."/>
            <person name="Devos D.P."/>
            <person name="Kaster A.-K."/>
            <person name="Ovreas L."/>
            <person name="Rohde M."/>
            <person name="Galperin M.Y."/>
            <person name="Jogler C."/>
        </authorList>
    </citation>
    <scope>NUCLEOTIDE SEQUENCE [LARGE SCALE GENOMIC DNA]</scope>
    <source>
        <strain evidence="3 4">HG66A1</strain>
    </source>
</reference>
<dbReference type="InterPro" id="IPR032465">
    <property type="entry name" value="ACMSD"/>
</dbReference>
<gene>
    <name evidence="3" type="ORF">HG66A1_45680</name>
</gene>
<dbReference type="Gene3D" id="3.20.20.140">
    <property type="entry name" value="Metal-dependent hydrolases"/>
    <property type="match status" value="1"/>
</dbReference>
<keyword evidence="4" id="KW-1185">Reference proteome</keyword>
<protein>
    <submittedName>
        <fullName evidence="3">Amidohydrolase</fullName>
    </submittedName>
</protein>
<dbReference type="SUPFAM" id="SSF51556">
    <property type="entry name" value="Metallo-dependent hydrolases"/>
    <property type="match status" value="1"/>
</dbReference>
<dbReference type="GO" id="GO:0016787">
    <property type="term" value="F:hydrolase activity"/>
    <property type="evidence" value="ECO:0007669"/>
    <property type="project" value="UniProtKB-KW"/>
</dbReference>
<accession>A0A517PTS3</accession>
<evidence type="ECO:0000313" key="3">
    <source>
        <dbReference type="EMBL" id="QDT22758.1"/>
    </source>
</evidence>
<dbReference type="GO" id="GO:0005737">
    <property type="term" value="C:cytoplasm"/>
    <property type="evidence" value="ECO:0007669"/>
    <property type="project" value="TreeGrafter"/>
</dbReference>
<dbReference type="AlphaFoldDB" id="A0A517PTS3"/>